<comment type="caution">
    <text evidence="5">The sequence shown here is derived from an EMBL/GenBank/DDBJ whole genome shotgun (WGS) entry which is preliminary data.</text>
</comment>
<dbReference type="PANTHER" id="PTHR42908">
    <property type="entry name" value="TRANSLATION ELONGATION FACTOR-RELATED"/>
    <property type="match status" value="1"/>
</dbReference>
<dbReference type="SUPFAM" id="SSF52540">
    <property type="entry name" value="P-loop containing nucleoside triphosphate hydrolases"/>
    <property type="match status" value="1"/>
</dbReference>
<dbReference type="InterPro" id="IPR031157">
    <property type="entry name" value="G_TR_CS"/>
</dbReference>
<evidence type="ECO:0000256" key="2">
    <source>
        <dbReference type="ARBA" id="ARBA00022768"/>
    </source>
</evidence>
<dbReference type="GO" id="GO:0005829">
    <property type="term" value="C:cytosol"/>
    <property type="evidence" value="ECO:0007669"/>
    <property type="project" value="TreeGrafter"/>
</dbReference>
<dbReference type="Pfam" id="PF00009">
    <property type="entry name" value="GTP_EFTU"/>
    <property type="match status" value="1"/>
</dbReference>
<evidence type="ECO:0000313" key="6">
    <source>
        <dbReference type="Proteomes" id="UP000186922"/>
    </source>
</evidence>
<dbReference type="PROSITE" id="PS00301">
    <property type="entry name" value="G_TR_1"/>
    <property type="match status" value="1"/>
</dbReference>
<dbReference type="InterPro" id="IPR027417">
    <property type="entry name" value="P-loop_NTPase"/>
</dbReference>
<keyword evidence="6" id="KW-1185">Reference proteome</keyword>
<dbReference type="EMBL" id="BDGG01000010">
    <property type="protein sequence ID" value="GAV04251.1"/>
    <property type="molecule type" value="Genomic_DNA"/>
</dbReference>
<accession>A0A1D1VTG5</accession>
<dbReference type="GO" id="GO:0003746">
    <property type="term" value="F:translation elongation factor activity"/>
    <property type="evidence" value="ECO:0007669"/>
    <property type="project" value="UniProtKB-KW"/>
</dbReference>
<evidence type="ECO:0000256" key="3">
    <source>
        <dbReference type="ARBA" id="ARBA00022917"/>
    </source>
</evidence>
<dbReference type="Proteomes" id="UP000186922">
    <property type="component" value="Unassembled WGS sequence"/>
</dbReference>
<dbReference type="STRING" id="947166.A0A1D1VTG5"/>
<dbReference type="GO" id="GO:1990904">
    <property type="term" value="C:ribonucleoprotein complex"/>
    <property type="evidence" value="ECO:0007669"/>
    <property type="project" value="TreeGrafter"/>
</dbReference>
<dbReference type="GO" id="GO:0043022">
    <property type="term" value="F:ribosome binding"/>
    <property type="evidence" value="ECO:0007669"/>
    <property type="project" value="TreeGrafter"/>
</dbReference>
<gene>
    <name evidence="5" type="primary">RvY_14560</name>
    <name evidence="5" type="synonym">RvY_14560.2</name>
    <name evidence="5" type="ORF">RvY_14560-2</name>
</gene>
<protein>
    <recommendedName>
        <fullName evidence="4">Tr-type G domain-containing protein</fullName>
    </recommendedName>
</protein>
<evidence type="ECO:0000313" key="5">
    <source>
        <dbReference type="EMBL" id="GAV04251.1"/>
    </source>
</evidence>
<dbReference type="Gene3D" id="3.40.50.300">
    <property type="entry name" value="P-loop containing nucleotide triphosphate hydrolases"/>
    <property type="match status" value="1"/>
</dbReference>
<organism evidence="5 6">
    <name type="scientific">Ramazzottius varieornatus</name>
    <name type="common">Water bear</name>
    <name type="synonym">Tardigrade</name>
    <dbReference type="NCBI Taxonomy" id="947166"/>
    <lineage>
        <taxon>Eukaryota</taxon>
        <taxon>Metazoa</taxon>
        <taxon>Ecdysozoa</taxon>
        <taxon>Tardigrada</taxon>
        <taxon>Eutardigrada</taxon>
        <taxon>Parachela</taxon>
        <taxon>Hypsibioidea</taxon>
        <taxon>Ramazzottiidae</taxon>
        <taxon>Ramazzottius</taxon>
    </lineage>
</organism>
<dbReference type="OrthoDB" id="364892at2759"/>
<reference evidence="5 6" key="1">
    <citation type="journal article" date="2016" name="Nat. Commun.">
        <title>Extremotolerant tardigrade genome and improved radiotolerance of human cultured cells by tardigrade-unique protein.</title>
        <authorList>
            <person name="Hashimoto T."/>
            <person name="Horikawa D.D."/>
            <person name="Saito Y."/>
            <person name="Kuwahara H."/>
            <person name="Kozuka-Hata H."/>
            <person name="Shin-I T."/>
            <person name="Minakuchi Y."/>
            <person name="Ohishi K."/>
            <person name="Motoyama A."/>
            <person name="Aizu T."/>
            <person name="Enomoto A."/>
            <person name="Kondo K."/>
            <person name="Tanaka S."/>
            <person name="Hara Y."/>
            <person name="Koshikawa S."/>
            <person name="Sagara H."/>
            <person name="Miura T."/>
            <person name="Yokobori S."/>
            <person name="Miyagawa K."/>
            <person name="Suzuki Y."/>
            <person name="Kubo T."/>
            <person name="Oyama M."/>
            <person name="Kohara Y."/>
            <person name="Fujiyama A."/>
            <person name="Arakawa K."/>
            <person name="Katayama T."/>
            <person name="Toyoda A."/>
            <person name="Kunieda T."/>
        </authorList>
    </citation>
    <scope>NUCLEOTIDE SEQUENCE [LARGE SCALE GENOMIC DNA]</scope>
    <source>
        <strain evidence="5 6">YOKOZUNA-1</strain>
    </source>
</reference>
<dbReference type="GO" id="GO:0003924">
    <property type="term" value="F:GTPase activity"/>
    <property type="evidence" value="ECO:0007669"/>
    <property type="project" value="InterPro"/>
</dbReference>
<evidence type="ECO:0000256" key="1">
    <source>
        <dbReference type="ARBA" id="ARBA00022490"/>
    </source>
</evidence>
<dbReference type="GO" id="GO:0005525">
    <property type="term" value="F:GTP binding"/>
    <property type="evidence" value="ECO:0007669"/>
    <property type="project" value="InterPro"/>
</dbReference>
<keyword evidence="1" id="KW-0963">Cytoplasm</keyword>
<keyword evidence="2" id="KW-0251">Elongation factor</keyword>
<evidence type="ECO:0000259" key="4">
    <source>
        <dbReference type="Pfam" id="PF00009"/>
    </source>
</evidence>
<name>A0A1D1VTG5_RAMVA</name>
<feature type="domain" description="Tr-type G" evidence="4">
    <location>
        <begin position="14"/>
        <end position="116"/>
    </location>
</feature>
<proteinExistence type="predicted"/>
<sequence>MSKARIITLSKVGDNRLIDSREDEQERCVTIKSAVSVCIPMYYELSESDVQLVKGAEQINDEETRDFLINLLDSPSFVDCPDDVDSSSEVTAALRVTDGALVVVDAVSGVCGQTETPSTGHR</sequence>
<dbReference type="AlphaFoldDB" id="A0A1D1VTG5"/>
<dbReference type="InterPro" id="IPR000795">
    <property type="entry name" value="T_Tr_GTP-bd_dom"/>
</dbReference>
<keyword evidence="3" id="KW-0648">Protein biosynthesis</keyword>
<dbReference type="PANTHER" id="PTHR42908:SF10">
    <property type="entry name" value="EUKARYOTIC TRANSLATION ELONGATION FACTOR 2"/>
    <property type="match status" value="1"/>
</dbReference>